<comment type="caution">
    <text evidence="3">The sequence shown here is derived from an EMBL/GenBank/DDBJ whole genome shotgun (WGS) entry which is preliminary data.</text>
</comment>
<dbReference type="InterPro" id="IPR036291">
    <property type="entry name" value="NAD(P)-bd_dom_sf"/>
</dbReference>
<dbReference type="InterPro" id="IPR052242">
    <property type="entry name" value="Mito_3-hydroxyacyl-CoA_DH"/>
</dbReference>
<sequence>TMSRIKTSTDSEAASKDADLIIEAIENLKTKQQLFVMLDKLAPEHILFCSNTSSLPIEETAGTSLDEAKKSDIDFCIPSIRSPHSNLETTTGPPIPE</sequence>
<dbReference type="Gene3D" id="3.40.50.720">
    <property type="entry name" value="NAD(P)-binding Rossmann-like Domain"/>
    <property type="match status" value="1"/>
</dbReference>
<dbReference type="PANTHER" id="PTHR43561">
    <property type="match status" value="1"/>
</dbReference>
<evidence type="ECO:0000313" key="4">
    <source>
        <dbReference type="Proteomes" id="UP000749646"/>
    </source>
</evidence>
<dbReference type="GO" id="GO:0003857">
    <property type="term" value="F:(3S)-3-hydroxyacyl-CoA dehydrogenase (NAD+) activity"/>
    <property type="evidence" value="ECO:0007669"/>
    <property type="project" value="TreeGrafter"/>
</dbReference>
<evidence type="ECO:0000259" key="2">
    <source>
        <dbReference type="Pfam" id="PF02737"/>
    </source>
</evidence>
<evidence type="ECO:0000256" key="1">
    <source>
        <dbReference type="ARBA" id="ARBA00023027"/>
    </source>
</evidence>
<dbReference type="GO" id="GO:0006635">
    <property type="term" value="P:fatty acid beta-oxidation"/>
    <property type="evidence" value="ECO:0007669"/>
    <property type="project" value="TreeGrafter"/>
</dbReference>
<dbReference type="GO" id="GO:0070403">
    <property type="term" value="F:NAD+ binding"/>
    <property type="evidence" value="ECO:0007669"/>
    <property type="project" value="InterPro"/>
</dbReference>
<reference evidence="3" key="1">
    <citation type="journal article" date="2020" name="Fungal Divers.">
        <title>Resolving the Mortierellaceae phylogeny through synthesis of multi-gene phylogenetics and phylogenomics.</title>
        <authorList>
            <person name="Vandepol N."/>
            <person name="Liber J."/>
            <person name="Desiro A."/>
            <person name="Na H."/>
            <person name="Kennedy M."/>
            <person name="Barry K."/>
            <person name="Grigoriev I.V."/>
            <person name="Miller A.N."/>
            <person name="O'Donnell K."/>
            <person name="Stajich J.E."/>
            <person name="Bonito G."/>
        </authorList>
    </citation>
    <scope>NUCLEOTIDE SEQUENCE</scope>
    <source>
        <strain evidence="3">MES-2147</strain>
    </source>
</reference>
<feature type="domain" description="3-hydroxyacyl-CoA dehydrogenase NAD binding" evidence="2">
    <location>
        <begin position="2"/>
        <end position="63"/>
    </location>
</feature>
<protein>
    <recommendedName>
        <fullName evidence="2">3-hydroxyacyl-CoA dehydrogenase NAD binding domain-containing protein</fullName>
    </recommendedName>
</protein>
<evidence type="ECO:0000313" key="3">
    <source>
        <dbReference type="EMBL" id="KAF9981328.1"/>
    </source>
</evidence>
<feature type="non-terminal residue" evidence="3">
    <location>
        <position position="1"/>
    </location>
</feature>
<accession>A0A9P6SM96</accession>
<dbReference type="EMBL" id="JAAAHW010003715">
    <property type="protein sequence ID" value="KAF9981328.1"/>
    <property type="molecule type" value="Genomic_DNA"/>
</dbReference>
<keyword evidence="1" id="KW-0520">NAD</keyword>
<dbReference type="AlphaFoldDB" id="A0A9P6SM96"/>
<dbReference type="Proteomes" id="UP000749646">
    <property type="component" value="Unassembled WGS sequence"/>
</dbReference>
<gene>
    <name evidence="3" type="ORF">BGZ65_004070</name>
</gene>
<name>A0A9P6SM96_9FUNG</name>
<proteinExistence type="predicted"/>
<dbReference type="SUPFAM" id="SSF51735">
    <property type="entry name" value="NAD(P)-binding Rossmann-fold domains"/>
    <property type="match status" value="1"/>
</dbReference>
<dbReference type="Pfam" id="PF02737">
    <property type="entry name" value="3HCDH_N"/>
    <property type="match status" value="1"/>
</dbReference>
<organism evidence="3 4">
    <name type="scientific">Modicella reniformis</name>
    <dbReference type="NCBI Taxonomy" id="1440133"/>
    <lineage>
        <taxon>Eukaryota</taxon>
        <taxon>Fungi</taxon>
        <taxon>Fungi incertae sedis</taxon>
        <taxon>Mucoromycota</taxon>
        <taxon>Mortierellomycotina</taxon>
        <taxon>Mortierellomycetes</taxon>
        <taxon>Mortierellales</taxon>
        <taxon>Mortierellaceae</taxon>
        <taxon>Modicella</taxon>
    </lineage>
</organism>
<dbReference type="GO" id="GO:0005739">
    <property type="term" value="C:mitochondrion"/>
    <property type="evidence" value="ECO:0007669"/>
    <property type="project" value="TreeGrafter"/>
</dbReference>
<dbReference type="InterPro" id="IPR006176">
    <property type="entry name" value="3-OHacyl-CoA_DH_NAD-bd"/>
</dbReference>
<dbReference type="PANTHER" id="PTHR43561:SF3">
    <property type="entry name" value="HYDROXYACYL-COENZYME A DEHYDROGENASE, MITOCHONDRIAL"/>
    <property type="match status" value="1"/>
</dbReference>
<keyword evidence="4" id="KW-1185">Reference proteome</keyword>
<dbReference type="OrthoDB" id="5958943at2759"/>